<dbReference type="EMBL" id="PHEX01000030">
    <property type="protein sequence ID" value="PKQ28155.1"/>
    <property type="molecule type" value="Genomic_DNA"/>
</dbReference>
<sequence>MGAHIIYLLQNAYFGLTPLCVFFFDPGQVVRLIAPSLSTREIEARPVKVIRDSIPPTAEAWVLPYK</sequence>
<dbReference type="AlphaFoldDB" id="A0A2N3G607"/>
<reference evidence="1 2" key="1">
    <citation type="journal article" date="2017" name="ISME J.">
        <title>Potential for microbial H2 and metal transformations associated with novel bacteria and archaea in deep terrestrial subsurface sediments.</title>
        <authorList>
            <person name="Hernsdorf A.W."/>
            <person name="Amano Y."/>
            <person name="Miyakawa K."/>
            <person name="Ise K."/>
            <person name="Suzuki Y."/>
            <person name="Anantharaman K."/>
            <person name="Probst A."/>
            <person name="Burstein D."/>
            <person name="Thomas B.C."/>
            <person name="Banfield J.F."/>
        </authorList>
    </citation>
    <scope>NUCLEOTIDE SEQUENCE [LARGE SCALE GENOMIC DNA]</scope>
    <source>
        <strain evidence="1">HGW-Actinobacteria-3</strain>
    </source>
</reference>
<gene>
    <name evidence="1" type="ORF">CVT63_04275</name>
</gene>
<comment type="caution">
    <text evidence="1">The sequence shown here is derived from an EMBL/GenBank/DDBJ whole genome shotgun (WGS) entry which is preliminary data.</text>
</comment>
<organism evidence="1 2">
    <name type="scientific">Candidatus Anoxymicrobium japonicum</name>
    <dbReference type="NCBI Taxonomy" id="2013648"/>
    <lineage>
        <taxon>Bacteria</taxon>
        <taxon>Bacillati</taxon>
        <taxon>Actinomycetota</taxon>
        <taxon>Candidatus Geothermincolia</taxon>
        <taxon>Candidatus Geothermincolales</taxon>
        <taxon>Candidatus Anoxymicrobiaceae</taxon>
        <taxon>Candidatus Anoxymicrobium</taxon>
    </lineage>
</organism>
<evidence type="ECO:0000313" key="1">
    <source>
        <dbReference type="EMBL" id="PKQ28155.1"/>
    </source>
</evidence>
<protein>
    <submittedName>
        <fullName evidence="1">Uncharacterized protein</fullName>
    </submittedName>
</protein>
<proteinExistence type="predicted"/>
<accession>A0A2N3G607</accession>
<evidence type="ECO:0000313" key="2">
    <source>
        <dbReference type="Proteomes" id="UP000233654"/>
    </source>
</evidence>
<dbReference type="Proteomes" id="UP000233654">
    <property type="component" value="Unassembled WGS sequence"/>
</dbReference>
<name>A0A2N3G607_9ACTN</name>